<accession>A0A6J8CJH5</accession>
<dbReference type="SUPFAM" id="SSF63829">
    <property type="entry name" value="Calcium-dependent phosphotriesterase"/>
    <property type="match status" value="1"/>
</dbReference>
<dbReference type="EMBL" id="CACVKT020005606">
    <property type="protein sequence ID" value="CAC5396185.1"/>
    <property type="molecule type" value="Genomic_DNA"/>
</dbReference>
<evidence type="ECO:0000313" key="7">
    <source>
        <dbReference type="Proteomes" id="UP000507470"/>
    </source>
</evidence>
<dbReference type="Pfam" id="PF03088">
    <property type="entry name" value="Str_synth"/>
    <property type="match status" value="1"/>
</dbReference>
<evidence type="ECO:0000259" key="5">
    <source>
        <dbReference type="Pfam" id="PF03088"/>
    </source>
</evidence>
<evidence type="ECO:0000256" key="4">
    <source>
        <dbReference type="SAM" id="Phobius"/>
    </source>
</evidence>
<keyword evidence="2" id="KW-0597">Phosphoprotein</keyword>
<evidence type="ECO:0000313" key="6">
    <source>
        <dbReference type="EMBL" id="CAC5396185.1"/>
    </source>
</evidence>
<feature type="domain" description="Strictosidine synthase conserved region" evidence="5">
    <location>
        <begin position="221"/>
        <end position="308"/>
    </location>
</feature>
<reference evidence="6 7" key="1">
    <citation type="submission" date="2020-06" db="EMBL/GenBank/DDBJ databases">
        <authorList>
            <person name="Li R."/>
            <person name="Bekaert M."/>
        </authorList>
    </citation>
    <scope>NUCLEOTIDE SEQUENCE [LARGE SCALE GENOMIC DNA]</scope>
    <source>
        <strain evidence="7">wild</strain>
    </source>
</reference>
<evidence type="ECO:0000256" key="1">
    <source>
        <dbReference type="ARBA" id="ARBA00009191"/>
    </source>
</evidence>
<dbReference type="PANTHER" id="PTHR10426">
    <property type="entry name" value="STRICTOSIDINE SYNTHASE-RELATED"/>
    <property type="match status" value="1"/>
</dbReference>
<dbReference type="GO" id="GO:0012505">
    <property type="term" value="C:endomembrane system"/>
    <property type="evidence" value="ECO:0007669"/>
    <property type="project" value="TreeGrafter"/>
</dbReference>
<dbReference type="PANTHER" id="PTHR10426:SF88">
    <property type="entry name" value="ADIPOCYTE PLASMA MEMBRANE-ASSOCIATED PROTEIN HEMOMUCIN-RELATED"/>
    <property type="match status" value="1"/>
</dbReference>
<comment type="similarity">
    <text evidence="1">Belongs to the strictosidine synthase family.</text>
</comment>
<keyword evidence="4" id="KW-0812">Transmembrane</keyword>
<dbReference type="Proteomes" id="UP000507470">
    <property type="component" value="Unassembled WGS sequence"/>
</dbReference>
<organism evidence="6 7">
    <name type="scientific">Mytilus coruscus</name>
    <name type="common">Sea mussel</name>
    <dbReference type="NCBI Taxonomy" id="42192"/>
    <lineage>
        <taxon>Eukaryota</taxon>
        <taxon>Metazoa</taxon>
        <taxon>Spiralia</taxon>
        <taxon>Lophotrochozoa</taxon>
        <taxon>Mollusca</taxon>
        <taxon>Bivalvia</taxon>
        <taxon>Autobranchia</taxon>
        <taxon>Pteriomorphia</taxon>
        <taxon>Mytilida</taxon>
        <taxon>Mytiloidea</taxon>
        <taxon>Mytilidae</taxon>
        <taxon>Mytilinae</taxon>
        <taxon>Mytilus</taxon>
    </lineage>
</organism>
<keyword evidence="7" id="KW-1185">Reference proteome</keyword>
<keyword evidence="4" id="KW-0472">Membrane</keyword>
<name>A0A6J8CJH5_MYTCO</name>
<dbReference type="GO" id="GO:0016787">
    <property type="term" value="F:hydrolase activity"/>
    <property type="evidence" value="ECO:0007669"/>
    <property type="project" value="TreeGrafter"/>
</dbReference>
<gene>
    <name evidence="6" type="ORF">MCOR_30781</name>
</gene>
<evidence type="ECO:0000256" key="3">
    <source>
        <dbReference type="ARBA" id="ARBA00023180"/>
    </source>
</evidence>
<dbReference type="AlphaFoldDB" id="A0A6J8CJH5"/>
<sequence>MGTIESGTKLIHAWADIVFKNFAINKTMSNVRQRRPIHTPQDDQIEDEDERRSRDSGFWTHAAFVGLLSALILTPVILIIIPSPIDPVSYSFKPRPELVGPLEPNSHLQKSEHIYEGQVLGPESIVVEGEHIYTGTLDGKILHIYKGQVQVLAKFGKEPCGGFDNEPTCGRPLGMRLDKNGYLYVIDTYLGLYQVNVATGDFVLLWPTTAEINGRASKFLNDLTIASDGMIYMTDSSAKWDRRHNRYCIFEGEATGRLISYDPITNTTKELASGLAFANGVQISRNEEYLLICETTWARIFKYHLKGPKKGTMEVFMDNLPGLPDNIRLSSAGGYWIGIATLRSKGYEFMANKPWLRKLVAKIISQETIIKLVPKYGLILEISSEGEIIRSLHDPTATKVPSVSEVEDKDGVLYLGSYFLPHMSRLYLGRLKT</sequence>
<keyword evidence="4" id="KW-1133">Transmembrane helix</keyword>
<proteinExistence type="inferred from homology"/>
<dbReference type="Gene3D" id="2.120.10.30">
    <property type="entry name" value="TolB, C-terminal domain"/>
    <property type="match status" value="1"/>
</dbReference>
<feature type="transmembrane region" description="Helical" evidence="4">
    <location>
        <begin position="58"/>
        <end position="81"/>
    </location>
</feature>
<keyword evidence="3" id="KW-0325">Glycoprotein</keyword>
<evidence type="ECO:0000256" key="2">
    <source>
        <dbReference type="ARBA" id="ARBA00022553"/>
    </source>
</evidence>
<dbReference type="InterPro" id="IPR018119">
    <property type="entry name" value="Strictosidine_synth_cons-reg"/>
</dbReference>
<dbReference type="Pfam" id="PF20067">
    <property type="entry name" value="SSL_N"/>
    <property type="match status" value="1"/>
</dbReference>
<dbReference type="InterPro" id="IPR011042">
    <property type="entry name" value="6-blade_b-propeller_TolB-like"/>
</dbReference>
<protein>
    <submittedName>
        <fullName evidence="6">APMAP</fullName>
    </submittedName>
</protein>
<dbReference type="OrthoDB" id="5307922at2759"/>